<name>W7XHK5_TETTS</name>
<evidence type="ECO:0000313" key="1">
    <source>
        <dbReference type="EMBL" id="EWS76773.1"/>
    </source>
</evidence>
<dbReference type="Proteomes" id="UP000009168">
    <property type="component" value="Unassembled WGS sequence"/>
</dbReference>
<evidence type="ECO:0000313" key="2">
    <source>
        <dbReference type="Proteomes" id="UP000009168"/>
    </source>
</evidence>
<dbReference type="RefSeq" id="XP_012650692.1">
    <property type="nucleotide sequence ID" value="XM_012795238.1"/>
</dbReference>
<reference evidence="2" key="1">
    <citation type="journal article" date="2006" name="PLoS Biol.">
        <title>Macronuclear genome sequence of the ciliate Tetrahymena thermophila, a model eukaryote.</title>
        <authorList>
            <person name="Eisen J.A."/>
            <person name="Coyne R.S."/>
            <person name="Wu M."/>
            <person name="Wu D."/>
            <person name="Thiagarajan M."/>
            <person name="Wortman J.R."/>
            <person name="Badger J.H."/>
            <person name="Ren Q."/>
            <person name="Amedeo P."/>
            <person name="Jones K.M."/>
            <person name="Tallon L.J."/>
            <person name="Delcher A.L."/>
            <person name="Salzberg S.L."/>
            <person name="Silva J.C."/>
            <person name="Haas B.J."/>
            <person name="Majoros W.H."/>
            <person name="Farzad M."/>
            <person name="Carlton J.M."/>
            <person name="Smith R.K. Jr."/>
            <person name="Garg J."/>
            <person name="Pearlman R.E."/>
            <person name="Karrer K.M."/>
            <person name="Sun L."/>
            <person name="Manning G."/>
            <person name="Elde N.C."/>
            <person name="Turkewitz A.P."/>
            <person name="Asai D.J."/>
            <person name="Wilkes D.E."/>
            <person name="Wang Y."/>
            <person name="Cai H."/>
            <person name="Collins K."/>
            <person name="Stewart B.A."/>
            <person name="Lee S.R."/>
            <person name="Wilamowska K."/>
            <person name="Weinberg Z."/>
            <person name="Ruzzo W.L."/>
            <person name="Wloga D."/>
            <person name="Gaertig J."/>
            <person name="Frankel J."/>
            <person name="Tsao C.-C."/>
            <person name="Gorovsky M.A."/>
            <person name="Keeling P.J."/>
            <person name="Waller R.F."/>
            <person name="Patron N.J."/>
            <person name="Cherry J.M."/>
            <person name="Stover N.A."/>
            <person name="Krieger C.J."/>
            <person name="del Toro C."/>
            <person name="Ryder H.F."/>
            <person name="Williamson S.C."/>
            <person name="Barbeau R.A."/>
            <person name="Hamilton E.P."/>
            <person name="Orias E."/>
        </authorList>
    </citation>
    <scope>NUCLEOTIDE SEQUENCE [LARGE SCALE GENOMIC DNA]</scope>
    <source>
        <strain evidence="2">SB210</strain>
    </source>
</reference>
<keyword evidence="2" id="KW-1185">Reference proteome</keyword>
<sequence>MQIYPNQIPISEYEQKLFFKNKQIIINHNKWKIDCQKTNLNISKLCLNLLELVAQNQNWHTNTNKNQCYTCKLMIFFLLEFLIYFREQVDFVYFFIQQEIWMIHCVVNNICLIKFQKQNTLKFMKFYQQLINQIYKKVMRFNSIQFI</sequence>
<proteinExistence type="predicted"/>
<dbReference type="AlphaFoldDB" id="W7XHK5"/>
<dbReference type="EMBL" id="GG662868">
    <property type="protein sequence ID" value="EWS76773.1"/>
    <property type="molecule type" value="Genomic_DNA"/>
</dbReference>
<dbReference type="KEGG" id="tet:TTHERM_002653419"/>
<accession>W7XHK5</accession>
<dbReference type="InParanoid" id="W7XHK5"/>
<dbReference type="GeneID" id="24442639"/>
<gene>
    <name evidence="1" type="ORF">TTHERM_002653419</name>
</gene>
<organism evidence="1 2">
    <name type="scientific">Tetrahymena thermophila (strain SB210)</name>
    <dbReference type="NCBI Taxonomy" id="312017"/>
    <lineage>
        <taxon>Eukaryota</taxon>
        <taxon>Sar</taxon>
        <taxon>Alveolata</taxon>
        <taxon>Ciliophora</taxon>
        <taxon>Intramacronucleata</taxon>
        <taxon>Oligohymenophorea</taxon>
        <taxon>Hymenostomatida</taxon>
        <taxon>Tetrahymenina</taxon>
        <taxon>Tetrahymenidae</taxon>
        <taxon>Tetrahymena</taxon>
    </lineage>
</organism>
<protein>
    <submittedName>
        <fullName evidence="1">Uncharacterized protein</fullName>
    </submittedName>
</protein>